<feature type="compositionally biased region" description="Polar residues" evidence="1">
    <location>
        <begin position="1"/>
        <end position="10"/>
    </location>
</feature>
<dbReference type="Proteomes" id="UP000267029">
    <property type="component" value="Unassembled WGS sequence"/>
</dbReference>
<feature type="region of interest" description="Disordered" evidence="1">
    <location>
        <begin position="1"/>
        <end position="43"/>
    </location>
</feature>
<accession>A0A0R3UDP5</accession>
<gene>
    <name evidence="2" type="ORF">MCOS_LOCUS5044</name>
</gene>
<evidence type="ECO:0000256" key="1">
    <source>
        <dbReference type="SAM" id="MobiDB-lite"/>
    </source>
</evidence>
<reference evidence="4" key="1">
    <citation type="submission" date="2017-02" db="UniProtKB">
        <authorList>
            <consortium name="WormBaseParasite"/>
        </authorList>
    </citation>
    <scope>IDENTIFICATION</scope>
</reference>
<dbReference type="WBParaSite" id="MCOS_0000504301-mRNA-1">
    <property type="protein sequence ID" value="MCOS_0000504301-mRNA-1"/>
    <property type="gene ID" value="MCOS_0000504301"/>
</dbReference>
<organism evidence="4">
    <name type="scientific">Mesocestoides corti</name>
    <name type="common">Flatworm</name>
    <dbReference type="NCBI Taxonomy" id="53468"/>
    <lineage>
        <taxon>Eukaryota</taxon>
        <taxon>Metazoa</taxon>
        <taxon>Spiralia</taxon>
        <taxon>Lophotrochozoa</taxon>
        <taxon>Platyhelminthes</taxon>
        <taxon>Cestoda</taxon>
        <taxon>Eucestoda</taxon>
        <taxon>Cyclophyllidea</taxon>
        <taxon>Mesocestoididae</taxon>
        <taxon>Mesocestoides</taxon>
    </lineage>
</organism>
<reference evidence="2 3" key="2">
    <citation type="submission" date="2018-10" db="EMBL/GenBank/DDBJ databases">
        <authorList>
            <consortium name="Pathogen Informatics"/>
        </authorList>
    </citation>
    <scope>NUCLEOTIDE SEQUENCE [LARGE SCALE GENOMIC DNA]</scope>
</reference>
<evidence type="ECO:0000313" key="4">
    <source>
        <dbReference type="WBParaSite" id="MCOS_0000504301-mRNA-1"/>
    </source>
</evidence>
<evidence type="ECO:0000313" key="3">
    <source>
        <dbReference type="Proteomes" id="UP000267029"/>
    </source>
</evidence>
<evidence type="ECO:0000313" key="2">
    <source>
        <dbReference type="EMBL" id="VDD79041.1"/>
    </source>
</evidence>
<protein>
    <submittedName>
        <fullName evidence="2 4">Uncharacterized protein</fullName>
    </submittedName>
</protein>
<dbReference type="EMBL" id="UXSR01003188">
    <property type="protein sequence ID" value="VDD79041.1"/>
    <property type="molecule type" value="Genomic_DNA"/>
</dbReference>
<proteinExistence type="predicted"/>
<sequence>MSGQQEQPKTTPAEGATLKTPPPIAQSTEQCPEAPRKRKSTEVIQAASNVSKAIAKQIPFEKESEHDHWATMNLQAASSSSAAARCSNKCVSGGPRASLLQLLMCGPNLDNQPRMKEWQNSDAICSLEFIASTAIYVL</sequence>
<keyword evidence="3" id="KW-1185">Reference proteome</keyword>
<name>A0A0R3UDP5_MESCO</name>
<dbReference type="AlphaFoldDB" id="A0A0R3UDP5"/>